<accession>A0A901</accession>
<dbReference type="EMBL" id="AB263748">
    <property type="protein sequence ID" value="BAF36306.1"/>
    <property type="molecule type" value="Genomic_DNA"/>
</dbReference>
<sequence>MDVGQLCERKLQLRGIEVVSSVWNCSCVELMLQLC</sequence>
<dbReference type="AlphaFoldDB" id="A0A901"/>
<organism evidence="1">
    <name type="scientific">Ipomoea trifida</name>
    <name type="common">Morning glory</name>
    <dbReference type="NCBI Taxonomy" id="35884"/>
    <lineage>
        <taxon>Eukaryota</taxon>
        <taxon>Viridiplantae</taxon>
        <taxon>Streptophyta</taxon>
        <taxon>Embryophyta</taxon>
        <taxon>Tracheophyta</taxon>
        <taxon>Spermatophyta</taxon>
        <taxon>Magnoliopsida</taxon>
        <taxon>eudicotyledons</taxon>
        <taxon>Gunneridae</taxon>
        <taxon>Pentapetalae</taxon>
        <taxon>asterids</taxon>
        <taxon>lamiids</taxon>
        <taxon>Solanales</taxon>
        <taxon>Convolvulaceae</taxon>
        <taxon>Ipomoeeae</taxon>
        <taxon>Ipomoea</taxon>
    </lineage>
</organism>
<reference evidence="1" key="1">
    <citation type="journal article" date="2007" name="Sex. Plant Reprod.">
        <title>Physical size of the S locus region defined by genetic recombination and genome sequencing in Ipomoea trifida, Convolvulaceae.</title>
        <authorList>
            <person name="Rahman M.H."/>
            <person name="Tsuchiya T."/>
            <person name="Suwabe K."/>
            <person name="Kohori J."/>
            <person name="Tomita R.N."/>
            <person name="Kagaya Y."/>
            <person name="Kobayashi I."/>
            <person name="Kakeda K."/>
            <person name="Kowyama Y."/>
        </authorList>
    </citation>
    <scope>NUCLEOTIDE SEQUENCE</scope>
</reference>
<protein>
    <submittedName>
        <fullName evidence="1">Uncharacterized protein</fullName>
    </submittedName>
</protein>
<name>A0A901_IPOTF</name>
<proteinExistence type="predicted"/>
<evidence type="ECO:0000313" key="1">
    <source>
        <dbReference type="EMBL" id="BAF36306.1"/>
    </source>
</evidence>